<dbReference type="EMBL" id="CSTE01000002">
    <property type="protein sequence ID" value="CQR49846.1"/>
    <property type="molecule type" value="Genomic_DNA"/>
</dbReference>
<dbReference type="AlphaFoldDB" id="A0A0D6JPN6"/>
<proteinExistence type="predicted"/>
<gene>
    <name evidence="2" type="ORF">BN996_01322</name>
</gene>
<organism evidence="2 3">
    <name type="scientific">Haloferax massiliensis</name>
    <dbReference type="NCBI Taxonomy" id="1476858"/>
    <lineage>
        <taxon>Archaea</taxon>
        <taxon>Methanobacteriati</taxon>
        <taxon>Methanobacteriota</taxon>
        <taxon>Stenosarchaea group</taxon>
        <taxon>Halobacteria</taxon>
        <taxon>Halobacteriales</taxon>
        <taxon>Haloferacaceae</taxon>
        <taxon>Haloferax</taxon>
    </lineage>
</organism>
<accession>A0A0D6JPN6</accession>
<protein>
    <submittedName>
        <fullName evidence="2">Uncharacterized protein</fullName>
    </submittedName>
</protein>
<evidence type="ECO:0000313" key="3">
    <source>
        <dbReference type="Proteomes" id="UP000198902"/>
    </source>
</evidence>
<reference evidence="3" key="1">
    <citation type="submission" date="2015-03" db="EMBL/GenBank/DDBJ databases">
        <authorList>
            <person name="Urmite Genomes"/>
        </authorList>
    </citation>
    <scope>NUCLEOTIDE SEQUENCE [LARGE SCALE GENOMIC DNA]</scope>
    <source>
        <strain evidence="3">Arc-Hr</strain>
    </source>
</reference>
<keyword evidence="3" id="KW-1185">Reference proteome</keyword>
<name>A0A0D6JPN6_9EURY</name>
<evidence type="ECO:0000256" key="1">
    <source>
        <dbReference type="SAM" id="MobiDB-lite"/>
    </source>
</evidence>
<feature type="compositionally biased region" description="Basic and acidic residues" evidence="1">
    <location>
        <begin position="12"/>
        <end position="28"/>
    </location>
</feature>
<sequence length="84" mass="9598">MSKTSRPGRGHSGPEWRVSHRASRTDWSDTVERCAACHARVDLSEPHYQVLLERDIDKPGKITLERERLVFCDESCAAEWESTA</sequence>
<evidence type="ECO:0000313" key="2">
    <source>
        <dbReference type="EMBL" id="CQR49846.1"/>
    </source>
</evidence>
<feature type="region of interest" description="Disordered" evidence="1">
    <location>
        <begin position="1"/>
        <end position="28"/>
    </location>
</feature>
<dbReference type="OrthoDB" id="335678at2157"/>
<dbReference type="Proteomes" id="UP000198902">
    <property type="component" value="Unassembled WGS sequence"/>
</dbReference>
<dbReference type="RefSeq" id="WP_089777688.1">
    <property type="nucleotide sequence ID" value="NZ_CABLRR010000002.1"/>
</dbReference>